<dbReference type="AlphaFoldDB" id="A0A4Q7YSN0"/>
<accession>A0A4Q7YSN0</accession>
<feature type="chain" id="PRO_5020650176" description="Lipocalin-like protein" evidence="1">
    <location>
        <begin position="22"/>
        <end position="192"/>
    </location>
</feature>
<dbReference type="EMBL" id="SHKW01000001">
    <property type="protein sequence ID" value="RZU40244.1"/>
    <property type="molecule type" value="Genomic_DNA"/>
</dbReference>
<proteinExistence type="predicted"/>
<reference evidence="2 3" key="1">
    <citation type="submission" date="2019-02" db="EMBL/GenBank/DDBJ databases">
        <title>Genomic Encyclopedia of Archaeal and Bacterial Type Strains, Phase II (KMG-II): from individual species to whole genera.</title>
        <authorList>
            <person name="Goeker M."/>
        </authorList>
    </citation>
    <scope>NUCLEOTIDE SEQUENCE [LARGE SCALE GENOMIC DNA]</scope>
    <source>
        <strain evidence="2 3">DSM 18101</strain>
    </source>
</reference>
<dbReference type="RefSeq" id="WP_130418335.1">
    <property type="nucleotide sequence ID" value="NZ_SHKW01000001.1"/>
</dbReference>
<evidence type="ECO:0000313" key="3">
    <source>
        <dbReference type="Proteomes" id="UP000292958"/>
    </source>
</evidence>
<keyword evidence="3" id="KW-1185">Reference proteome</keyword>
<organism evidence="2 3">
    <name type="scientific">Edaphobacter modestus</name>
    <dbReference type="NCBI Taxonomy" id="388466"/>
    <lineage>
        <taxon>Bacteria</taxon>
        <taxon>Pseudomonadati</taxon>
        <taxon>Acidobacteriota</taxon>
        <taxon>Terriglobia</taxon>
        <taxon>Terriglobales</taxon>
        <taxon>Acidobacteriaceae</taxon>
        <taxon>Edaphobacter</taxon>
    </lineage>
</organism>
<evidence type="ECO:0000256" key="1">
    <source>
        <dbReference type="SAM" id="SignalP"/>
    </source>
</evidence>
<dbReference type="Proteomes" id="UP000292958">
    <property type="component" value="Unassembled WGS sequence"/>
</dbReference>
<name>A0A4Q7YSN0_9BACT</name>
<keyword evidence="1" id="KW-0732">Signal</keyword>
<sequence length="192" mass="20728">MRLCRDFMIVPLFLCAVGGFAIGGGVQAAANDSAKSAASSDQQARFTGTYRYAGSAQGEEARRAAIDHAVEGFSFVTRSTARNRVSATTQILGFYSFSFEPGKIVVRPEARPEMVSGDKGEPVDYVYNGKHSTLTQVLAADRISQVFVSDDGRRENEYTLSKDGKTVTLKVTLTSGRLSSPVAYSLSYKKAD</sequence>
<comment type="caution">
    <text evidence="2">The sequence shown here is derived from an EMBL/GenBank/DDBJ whole genome shotgun (WGS) entry which is preliminary data.</text>
</comment>
<evidence type="ECO:0008006" key="4">
    <source>
        <dbReference type="Google" id="ProtNLM"/>
    </source>
</evidence>
<dbReference type="OrthoDB" id="117298at2"/>
<evidence type="ECO:0000313" key="2">
    <source>
        <dbReference type="EMBL" id="RZU40244.1"/>
    </source>
</evidence>
<feature type="signal peptide" evidence="1">
    <location>
        <begin position="1"/>
        <end position="21"/>
    </location>
</feature>
<gene>
    <name evidence="2" type="ORF">BDD14_1689</name>
</gene>
<protein>
    <recommendedName>
        <fullName evidence="4">Lipocalin-like protein</fullName>
    </recommendedName>
</protein>